<gene>
    <name evidence="1" type="ORF">HPB49_025617</name>
</gene>
<protein>
    <submittedName>
        <fullName evidence="1">Uncharacterized protein</fullName>
    </submittedName>
</protein>
<reference evidence="1" key="1">
    <citation type="submission" date="2020-05" db="EMBL/GenBank/DDBJ databases">
        <title>Large-scale comparative analyses of tick genomes elucidate their genetic diversity and vector capacities.</title>
        <authorList>
            <person name="Jia N."/>
            <person name="Wang J."/>
            <person name="Shi W."/>
            <person name="Du L."/>
            <person name="Sun Y."/>
            <person name="Zhan W."/>
            <person name="Jiang J."/>
            <person name="Wang Q."/>
            <person name="Zhang B."/>
            <person name="Ji P."/>
            <person name="Sakyi L.B."/>
            <person name="Cui X."/>
            <person name="Yuan T."/>
            <person name="Jiang B."/>
            <person name="Yang W."/>
            <person name="Lam T.T.-Y."/>
            <person name="Chang Q."/>
            <person name="Ding S."/>
            <person name="Wang X."/>
            <person name="Zhu J."/>
            <person name="Ruan X."/>
            <person name="Zhao L."/>
            <person name="Wei J."/>
            <person name="Que T."/>
            <person name="Du C."/>
            <person name="Cheng J."/>
            <person name="Dai P."/>
            <person name="Han X."/>
            <person name="Huang E."/>
            <person name="Gao Y."/>
            <person name="Liu J."/>
            <person name="Shao H."/>
            <person name="Ye R."/>
            <person name="Li L."/>
            <person name="Wei W."/>
            <person name="Wang X."/>
            <person name="Wang C."/>
            <person name="Yang T."/>
            <person name="Huo Q."/>
            <person name="Li W."/>
            <person name="Guo W."/>
            <person name="Chen H."/>
            <person name="Zhou L."/>
            <person name="Ni X."/>
            <person name="Tian J."/>
            <person name="Zhou Y."/>
            <person name="Sheng Y."/>
            <person name="Liu T."/>
            <person name="Pan Y."/>
            <person name="Xia L."/>
            <person name="Li J."/>
            <person name="Zhao F."/>
            <person name="Cao W."/>
        </authorList>
    </citation>
    <scope>NUCLEOTIDE SEQUENCE</scope>
    <source>
        <strain evidence="1">Dsil-2018</strain>
    </source>
</reference>
<accession>A0ACB8C6F0</accession>
<sequence>MTLRKRRQQSNTAKASDTDKAKSAKTPPKKTSRVSWRPAAMPRTAAEDFTIVLKPRVTVDLKAAFQPGELGAKLASYANATNSDCISVWPIWAQNIIVVSTNDINTANLLSREFSLKTSQGPLPMIGHAKISGEVCRGVITVHEQETSASLKAKIHWRGHHVPRFVHYNSVVTPVPYKRTIPACYCCGTVGHRPELCPHPNDQRCGHCGQVVGASEEGMTPHDCKPSCLVCGEEHLTGSPACKAKFRRLQQTGGQHGDRGSPQQRPKPKTSDVTPGGRQLGATNQTPKTNQQVPHPPKASQASQKTSSKTPDQGALVFQAGEFPPLTSGGAPRHPAKKTSSQIGSWAGAASSSRSPSPTSSPEFLVLKQELAVLRAQNAQLLVKIATLEAGSTPSTPASPPPPLPKITVAVPEPKPCASLRPSRSPLTLNSVFRLLKAL</sequence>
<evidence type="ECO:0000313" key="1">
    <source>
        <dbReference type="EMBL" id="KAH7934407.1"/>
    </source>
</evidence>
<name>A0ACB8C6F0_DERSI</name>
<proteinExistence type="predicted"/>
<comment type="caution">
    <text evidence="1">The sequence shown here is derived from an EMBL/GenBank/DDBJ whole genome shotgun (WGS) entry which is preliminary data.</text>
</comment>
<dbReference type="Proteomes" id="UP000821865">
    <property type="component" value="Chromosome 9"/>
</dbReference>
<evidence type="ECO:0000313" key="2">
    <source>
        <dbReference type="Proteomes" id="UP000821865"/>
    </source>
</evidence>
<dbReference type="EMBL" id="CM023478">
    <property type="protein sequence ID" value="KAH7934407.1"/>
    <property type="molecule type" value="Genomic_DNA"/>
</dbReference>
<keyword evidence="2" id="KW-1185">Reference proteome</keyword>
<organism evidence="1 2">
    <name type="scientific">Dermacentor silvarum</name>
    <name type="common">Tick</name>
    <dbReference type="NCBI Taxonomy" id="543639"/>
    <lineage>
        <taxon>Eukaryota</taxon>
        <taxon>Metazoa</taxon>
        <taxon>Ecdysozoa</taxon>
        <taxon>Arthropoda</taxon>
        <taxon>Chelicerata</taxon>
        <taxon>Arachnida</taxon>
        <taxon>Acari</taxon>
        <taxon>Parasitiformes</taxon>
        <taxon>Ixodida</taxon>
        <taxon>Ixodoidea</taxon>
        <taxon>Ixodidae</taxon>
        <taxon>Rhipicephalinae</taxon>
        <taxon>Dermacentor</taxon>
    </lineage>
</organism>